<dbReference type="Pfam" id="PF12704">
    <property type="entry name" value="MacB_PCD"/>
    <property type="match status" value="1"/>
</dbReference>
<evidence type="ECO:0000259" key="7">
    <source>
        <dbReference type="Pfam" id="PF02687"/>
    </source>
</evidence>
<dbReference type="OrthoDB" id="5933722at2"/>
<feature type="transmembrane region" description="Helical" evidence="6">
    <location>
        <begin position="363"/>
        <end position="385"/>
    </location>
</feature>
<evidence type="ECO:0000256" key="5">
    <source>
        <dbReference type="ARBA" id="ARBA00023136"/>
    </source>
</evidence>
<dbReference type="GO" id="GO:0022857">
    <property type="term" value="F:transmembrane transporter activity"/>
    <property type="evidence" value="ECO:0007669"/>
    <property type="project" value="TreeGrafter"/>
</dbReference>
<accession>A0A0L8AN34</accession>
<dbReference type="PANTHER" id="PTHR30572:SF18">
    <property type="entry name" value="ABC-TYPE MACROLIDE FAMILY EXPORT SYSTEM PERMEASE COMPONENT 2"/>
    <property type="match status" value="1"/>
</dbReference>
<dbReference type="InterPro" id="IPR047699">
    <property type="entry name" value="Permease_put_prefix"/>
</dbReference>
<feature type="domain" description="ABC3 transporter permease C-terminal" evidence="7">
    <location>
        <begin position="369"/>
        <end position="481"/>
    </location>
</feature>
<protein>
    <recommendedName>
        <fullName evidence="11">ABC3 transporter permease protein domain-containing protein</fullName>
    </recommendedName>
</protein>
<gene>
    <name evidence="9" type="ORF">OB69_05100</name>
</gene>
<keyword evidence="3 6" id="KW-0812">Transmembrane</keyword>
<proteinExistence type="predicted"/>
<keyword evidence="10" id="KW-1185">Reference proteome</keyword>
<feature type="transmembrane region" description="Helical" evidence="6">
    <location>
        <begin position="99"/>
        <end position="119"/>
    </location>
</feature>
<dbReference type="Proteomes" id="UP000036908">
    <property type="component" value="Unassembled WGS sequence"/>
</dbReference>
<feature type="transmembrane region" description="Helical" evidence="6">
    <location>
        <begin position="457"/>
        <end position="479"/>
    </location>
</feature>
<dbReference type="RefSeq" id="WP_053222623.1">
    <property type="nucleotide sequence ID" value="NZ_JSVA01000006.1"/>
</dbReference>
<feature type="transmembrane region" description="Helical" evidence="6">
    <location>
        <begin position="419"/>
        <end position="437"/>
    </location>
</feature>
<dbReference type="AlphaFoldDB" id="A0A0L8AN34"/>
<keyword evidence="2" id="KW-1003">Cell membrane</keyword>
<organism evidence="9 10">
    <name type="scientific">Roseivirga seohaensis subsp. aquiponti</name>
    <dbReference type="NCBI Taxonomy" id="1566026"/>
    <lineage>
        <taxon>Bacteria</taxon>
        <taxon>Pseudomonadati</taxon>
        <taxon>Bacteroidota</taxon>
        <taxon>Cytophagia</taxon>
        <taxon>Cytophagales</taxon>
        <taxon>Roseivirgaceae</taxon>
        <taxon>Roseivirga</taxon>
    </lineage>
</organism>
<sequence>MKEQQSIRPPRWVFRFLTFFCKEEFLEEISGDLEEIYHVNYRAHGKRSANWRYAWNVLRFFKWSNIKKTTRFNSNIVTMTRNNFKIAARVLWRQKVNTLLNVTGISIGIACFLLISLYVKQEVSFDKFHEKGDRIYRTWTLEDYGGDQQFFYTNSPLPLEKALEDHIPDIEMAVQYNRNNFLVGEENARINETIAIASPEFFEMFSFPIVNGNQKNPLADRTSIVISEAYATKYFGNKTPIGEPISVLMNGENRIFNVSAIIKDLPKNTGFSFDMMISNANDELLYEKRALQAWFHVSPETFVLVKENSTLKAVEEKLPAMIKTVLGDRMEEGEYTLGLQPLTDIHLNPDFPLGNMPVGNPKYVYVLGAIGLLVLLIACINYTTLSMGQSMKRAKEVGVRKVVGAQKSGLVWQYLSESVLISFIATVIGLVVAYLLLPLFNNLANTNLVMPFDFESLWVYLVMALGIGLATGAYPALVLSSLKLTNVLRGGQSSMGGKNVLRKSLLVFQLLLTVFLISSTLIMKKQLNYIQNEDLGFNREAMVSVVLYPDPEGQGLGDNFTSGFKNGQLLKTKLEANPDVSDVAMGSHIFGSNGWMKVGFNDNNDAFKQFNLLVVDPYYISSFDIQMKEGRDFDPALDLDKRESIILNQAAVDYFGLTDPIGKKIPGEGFGNHSIIGVTEDFNFESLHSAVRPLVITQNDQLIFSGINDISINDSPTPKLVFKHNGTSLLEVKSILDQAWASTFPNEELRFDFIDEKLRLMYQDEARVNKIVGIATVLSILIASIGLLGLTILIVNTKVKEIGIRKILGASPVKIFAMLFSDFSWQLMIAIVLSVPLTWYLMSNWLKDFAYQINIGVDMFLLSGILAFALTTLVISYHAIRAAKSNPVKALRTE</sequence>
<dbReference type="InterPro" id="IPR050250">
    <property type="entry name" value="Macrolide_Exporter_MacB"/>
</dbReference>
<dbReference type="GO" id="GO:0005886">
    <property type="term" value="C:plasma membrane"/>
    <property type="evidence" value="ECO:0007669"/>
    <property type="project" value="UniProtKB-SubCell"/>
</dbReference>
<dbReference type="PANTHER" id="PTHR30572">
    <property type="entry name" value="MEMBRANE COMPONENT OF TRANSPORTER-RELATED"/>
    <property type="match status" value="1"/>
</dbReference>
<dbReference type="Pfam" id="PF02687">
    <property type="entry name" value="FtsX"/>
    <property type="match status" value="2"/>
</dbReference>
<feature type="transmembrane region" description="Helical" evidence="6">
    <location>
        <begin position="771"/>
        <end position="795"/>
    </location>
</feature>
<dbReference type="InterPro" id="IPR003838">
    <property type="entry name" value="ABC3_permease_C"/>
</dbReference>
<evidence type="ECO:0000256" key="4">
    <source>
        <dbReference type="ARBA" id="ARBA00022989"/>
    </source>
</evidence>
<evidence type="ECO:0000256" key="3">
    <source>
        <dbReference type="ARBA" id="ARBA00022692"/>
    </source>
</evidence>
<keyword evidence="5 6" id="KW-0472">Membrane</keyword>
<feature type="transmembrane region" description="Helical" evidence="6">
    <location>
        <begin position="815"/>
        <end position="839"/>
    </location>
</feature>
<dbReference type="EMBL" id="JSVA01000006">
    <property type="protein sequence ID" value="KOF03671.1"/>
    <property type="molecule type" value="Genomic_DNA"/>
</dbReference>
<evidence type="ECO:0000313" key="10">
    <source>
        <dbReference type="Proteomes" id="UP000036908"/>
    </source>
</evidence>
<feature type="transmembrane region" description="Helical" evidence="6">
    <location>
        <begin position="500"/>
        <end position="523"/>
    </location>
</feature>
<dbReference type="PATRIC" id="fig|1566026.4.peg.2844"/>
<comment type="caution">
    <text evidence="9">The sequence shown here is derived from an EMBL/GenBank/DDBJ whole genome shotgun (WGS) entry which is preliminary data.</text>
</comment>
<keyword evidence="4 6" id="KW-1133">Transmembrane helix</keyword>
<name>A0A0L8AN34_9BACT</name>
<evidence type="ECO:0000313" key="9">
    <source>
        <dbReference type="EMBL" id="KOF03671.1"/>
    </source>
</evidence>
<feature type="domain" description="MacB-like periplasmic core" evidence="8">
    <location>
        <begin position="98"/>
        <end position="319"/>
    </location>
</feature>
<evidence type="ECO:0000259" key="8">
    <source>
        <dbReference type="Pfam" id="PF12704"/>
    </source>
</evidence>
<evidence type="ECO:0000256" key="1">
    <source>
        <dbReference type="ARBA" id="ARBA00004651"/>
    </source>
</evidence>
<evidence type="ECO:0008006" key="11">
    <source>
        <dbReference type="Google" id="ProtNLM"/>
    </source>
</evidence>
<dbReference type="NCBIfam" id="NF038404">
    <property type="entry name" value="perm_prefix_2"/>
    <property type="match status" value="1"/>
</dbReference>
<reference evidence="10" key="1">
    <citation type="submission" date="2014-11" db="EMBL/GenBank/DDBJ databases">
        <title>Genome sequencing of Roseivirga sp. D-25.</title>
        <authorList>
            <person name="Selvaratnam C."/>
            <person name="Thevarajoo S."/>
            <person name="Goh K.M."/>
            <person name="Eee R."/>
            <person name="Chan K.-G."/>
            <person name="Chong C.S."/>
        </authorList>
    </citation>
    <scope>NUCLEOTIDE SEQUENCE [LARGE SCALE GENOMIC DNA]</scope>
    <source>
        <strain evidence="10">D-25</strain>
    </source>
</reference>
<dbReference type="InterPro" id="IPR025857">
    <property type="entry name" value="MacB_PCD"/>
</dbReference>
<feature type="transmembrane region" description="Helical" evidence="6">
    <location>
        <begin position="859"/>
        <end position="880"/>
    </location>
</feature>
<evidence type="ECO:0000256" key="6">
    <source>
        <dbReference type="SAM" id="Phobius"/>
    </source>
</evidence>
<feature type="domain" description="ABC3 transporter permease C-terminal" evidence="7">
    <location>
        <begin position="774"/>
        <end position="887"/>
    </location>
</feature>
<comment type="subcellular location">
    <subcellularLocation>
        <location evidence="1">Cell membrane</location>
        <topology evidence="1">Multi-pass membrane protein</topology>
    </subcellularLocation>
</comment>
<evidence type="ECO:0000256" key="2">
    <source>
        <dbReference type="ARBA" id="ARBA00022475"/>
    </source>
</evidence>